<dbReference type="InterPro" id="IPR045584">
    <property type="entry name" value="Pilin-like"/>
</dbReference>
<evidence type="ECO:0000256" key="13">
    <source>
        <dbReference type="ARBA" id="ARBA00023237"/>
    </source>
</evidence>
<feature type="region of interest" description="Disordered" evidence="14">
    <location>
        <begin position="119"/>
        <end position="142"/>
    </location>
</feature>
<dbReference type="Gene3D" id="3.30.700.10">
    <property type="entry name" value="Glycoprotein, Type 4 Pilin"/>
    <property type="match status" value="1"/>
</dbReference>
<keyword evidence="11 15" id="KW-1133">Transmembrane helix</keyword>
<dbReference type="Pfam" id="PF08334">
    <property type="entry name" value="T2SSG"/>
    <property type="match status" value="1"/>
</dbReference>
<dbReference type="PRINTS" id="PR00813">
    <property type="entry name" value="BCTERIALGSPG"/>
</dbReference>
<dbReference type="AlphaFoldDB" id="E3CYI8"/>
<evidence type="ECO:0000256" key="5">
    <source>
        <dbReference type="ARBA" id="ARBA00020042"/>
    </source>
</evidence>
<dbReference type="NCBIfam" id="TIGR01710">
    <property type="entry name" value="typeII_sec_gspG"/>
    <property type="match status" value="1"/>
</dbReference>
<dbReference type="NCBIfam" id="TIGR02532">
    <property type="entry name" value="IV_pilin_GFxxxE"/>
    <property type="match status" value="1"/>
</dbReference>
<evidence type="ECO:0000256" key="10">
    <source>
        <dbReference type="ARBA" id="ARBA00022764"/>
    </source>
</evidence>
<dbReference type="Pfam" id="PF07963">
    <property type="entry name" value="N_methyl"/>
    <property type="match status" value="1"/>
</dbReference>
<keyword evidence="8" id="KW-0997">Cell inner membrane</keyword>
<evidence type="ECO:0000256" key="4">
    <source>
        <dbReference type="ARBA" id="ARBA00009984"/>
    </source>
</evidence>
<keyword evidence="13" id="KW-0998">Cell outer membrane</keyword>
<dbReference type="InterPro" id="IPR010054">
    <property type="entry name" value="Type2_sec_GspG"/>
</dbReference>
<protein>
    <recommendedName>
        <fullName evidence="5">Type II secretion system core protein G</fullName>
    </recommendedName>
</protein>
<evidence type="ECO:0000256" key="8">
    <source>
        <dbReference type="ARBA" id="ARBA00022519"/>
    </source>
</evidence>
<keyword evidence="9 15" id="KW-0812">Transmembrane</keyword>
<feature type="transmembrane region" description="Helical" evidence="15">
    <location>
        <begin position="12"/>
        <end position="34"/>
    </location>
</feature>
<keyword evidence="10" id="KW-0574">Periplasm</keyword>
<dbReference type="STRING" id="584708.Apau_0284"/>
<comment type="similarity">
    <text evidence="4">Belongs to the GSP G family.</text>
</comment>
<dbReference type="GO" id="GO:0005886">
    <property type="term" value="C:plasma membrane"/>
    <property type="evidence" value="ECO:0007669"/>
    <property type="project" value="UniProtKB-SubCell"/>
</dbReference>
<dbReference type="HOGENOM" id="CLU_091705_2_1_0"/>
<dbReference type="InterPro" id="IPR012902">
    <property type="entry name" value="N_methyl_site"/>
</dbReference>
<dbReference type="RefSeq" id="WP_006299865.1">
    <property type="nucleotide sequence ID" value="NZ_CM001022.1"/>
</dbReference>
<gene>
    <name evidence="17" type="ORF">Apau_0284</name>
</gene>
<evidence type="ECO:0000259" key="16">
    <source>
        <dbReference type="Pfam" id="PF08334"/>
    </source>
</evidence>
<evidence type="ECO:0000256" key="6">
    <source>
        <dbReference type="ARBA" id="ARBA00022475"/>
    </source>
</evidence>
<evidence type="ECO:0000313" key="17">
    <source>
        <dbReference type="EMBL" id="EFQ22719.1"/>
    </source>
</evidence>
<dbReference type="Proteomes" id="UP000005096">
    <property type="component" value="Chromosome"/>
</dbReference>
<dbReference type="GO" id="GO:0009279">
    <property type="term" value="C:cell outer membrane"/>
    <property type="evidence" value="ECO:0007669"/>
    <property type="project" value="UniProtKB-SubCell"/>
</dbReference>
<organism evidence="17 18">
    <name type="scientific">Aminomonas paucivorans DSM 12260</name>
    <dbReference type="NCBI Taxonomy" id="584708"/>
    <lineage>
        <taxon>Bacteria</taxon>
        <taxon>Thermotogati</taxon>
        <taxon>Synergistota</taxon>
        <taxon>Synergistia</taxon>
        <taxon>Synergistales</taxon>
        <taxon>Synergistaceae</taxon>
        <taxon>Aminomonas</taxon>
    </lineage>
</organism>
<comment type="subcellular location">
    <subcellularLocation>
        <location evidence="2">Cell inner membrane</location>
        <topology evidence="2">Single-pass membrane protein</topology>
    </subcellularLocation>
    <subcellularLocation>
        <location evidence="1">Cell outer membrane</location>
        <topology evidence="1">Single-pass membrane protein</topology>
    </subcellularLocation>
    <subcellularLocation>
        <location evidence="3">Periplasm</location>
    </subcellularLocation>
</comment>
<sequence>MLRERRHRGFTIIEIMVVVVIIGMLATLVIPRVIGRGDDAKRTAAQVQIKEVEQALDLYHLDNGSYPTQDQGLDALVSKPSLPPEPMNYRSGGYLKKVPNDPWGRPFIYRMPGDHGEFDLLSYGPDGQEGGEDKNKDITNWD</sequence>
<evidence type="ECO:0000256" key="9">
    <source>
        <dbReference type="ARBA" id="ARBA00022692"/>
    </source>
</evidence>
<dbReference type="eggNOG" id="COG4968">
    <property type="taxonomic scope" value="Bacteria"/>
</dbReference>
<keyword evidence="12 15" id="KW-0472">Membrane</keyword>
<evidence type="ECO:0000256" key="15">
    <source>
        <dbReference type="SAM" id="Phobius"/>
    </source>
</evidence>
<evidence type="ECO:0000256" key="12">
    <source>
        <dbReference type="ARBA" id="ARBA00023136"/>
    </source>
</evidence>
<evidence type="ECO:0000256" key="1">
    <source>
        <dbReference type="ARBA" id="ARBA00004203"/>
    </source>
</evidence>
<accession>E3CYI8</accession>
<dbReference type="PaxDb" id="584708-Apau_0284"/>
<reference evidence="17 18" key="1">
    <citation type="journal article" date="2010" name="Stand. Genomic Sci.">
        <title>Non-contiguous finished genome sequence of Aminomonas paucivorans type strain (GLU-3).</title>
        <authorList>
            <person name="Pitluck S."/>
            <person name="Yasawong M."/>
            <person name="Held B."/>
            <person name="Lapidus A."/>
            <person name="Nolan M."/>
            <person name="Copeland A."/>
            <person name="Lucas S."/>
            <person name="Del Rio T.G."/>
            <person name="Tice H."/>
            <person name="Cheng J.F."/>
            <person name="Chertkov O."/>
            <person name="Goodwin L."/>
            <person name="Tapia R."/>
            <person name="Han C."/>
            <person name="Liolios K."/>
            <person name="Ivanova N."/>
            <person name="Mavromatis K."/>
            <person name="Ovchinnikova G."/>
            <person name="Pati A."/>
            <person name="Chen A."/>
            <person name="Palaniappan K."/>
            <person name="Land M."/>
            <person name="Hauser L."/>
            <person name="Chang Y.J."/>
            <person name="Jeffries C.D."/>
            <person name="Pukall R."/>
            <person name="Spring S."/>
            <person name="Rohde M."/>
            <person name="Sikorski J."/>
            <person name="Goker M."/>
            <person name="Woyke T."/>
            <person name="Bristow J."/>
            <person name="Eisen J.A."/>
            <person name="Markowitz V."/>
            <person name="Hugenholtz P."/>
            <person name="Kyrpides N.C."/>
            <person name="Klenk H.P."/>
        </authorList>
    </citation>
    <scope>NUCLEOTIDE SEQUENCE [LARGE SCALE GENOMIC DNA]</scope>
    <source>
        <strain evidence="17 18">DSM 12260</strain>
    </source>
</reference>
<dbReference type="SUPFAM" id="SSF54523">
    <property type="entry name" value="Pili subunits"/>
    <property type="match status" value="1"/>
</dbReference>
<name>E3CYI8_9BACT</name>
<dbReference type="InterPro" id="IPR013545">
    <property type="entry name" value="T2SS_protein-GspG_C"/>
</dbReference>
<dbReference type="EMBL" id="CM001022">
    <property type="protein sequence ID" value="EFQ22719.1"/>
    <property type="molecule type" value="Genomic_DNA"/>
</dbReference>
<dbReference type="GO" id="GO:0015628">
    <property type="term" value="P:protein secretion by the type II secretion system"/>
    <property type="evidence" value="ECO:0007669"/>
    <property type="project" value="InterPro"/>
</dbReference>
<feature type="compositionally biased region" description="Basic and acidic residues" evidence="14">
    <location>
        <begin position="131"/>
        <end position="142"/>
    </location>
</feature>
<dbReference type="PANTHER" id="PTHR30093:SF44">
    <property type="entry name" value="TYPE II SECRETION SYSTEM CORE PROTEIN G"/>
    <property type="match status" value="1"/>
</dbReference>
<keyword evidence="7" id="KW-0488">Methylation</keyword>
<dbReference type="OrthoDB" id="9795612at2"/>
<feature type="domain" description="Type II secretion system protein GspG C-terminal" evidence="16">
    <location>
        <begin position="32"/>
        <end position="141"/>
    </location>
</feature>
<keyword evidence="18" id="KW-1185">Reference proteome</keyword>
<evidence type="ECO:0000313" key="18">
    <source>
        <dbReference type="Proteomes" id="UP000005096"/>
    </source>
</evidence>
<dbReference type="InterPro" id="IPR000983">
    <property type="entry name" value="Bac_GSPG_pilin"/>
</dbReference>
<evidence type="ECO:0000256" key="7">
    <source>
        <dbReference type="ARBA" id="ARBA00022481"/>
    </source>
</evidence>
<evidence type="ECO:0000256" key="2">
    <source>
        <dbReference type="ARBA" id="ARBA00004377"/>
    </source>
</evidence>
<evidence type="ECO:0000256" key="11">
    <source>
        <dbReference type="ARBA" id="ARBA00022989"/>
    </source>
</evidence>
<dbReference type="GO" id="GO:0015627">
    <property type="term" value="C:type II protein secretion system complex"/>
    <property type="evidence" value="ECO:0007669"/>
    <property type="project" value="InterPro"/>
</dbReference>
<dbReference type="GO" id="GO:0042597">
    <property type="term" value="C:periplasmic space"/>
    <property type="evidence" value="ECO:0007669"/>
    <property type="project" value="UniProtKB-SubCell"/>
</dbReference>
<dbReference type="PANTHER" id="PTHR30093">
    <property type="entry name" value="GENERAL SECRETION PATHWAY PROTEIN G"/>
    <property type="match status" value="1"/>
</dbReference>
<proteinExistence type="inferred from homology"/>
<keyword evidence="6" id="KW-1003">Cell membrane</keyword>
<evidence type="ECO:0000256" key="3">
    <source>
        <dbReference type="ARBA" id="ARBA00004418"/>
    </source>
</evidence>
<evidence type="ECO:0000256" key="14">
    <source>
        <dbReference type="SAM" id="MobiDB-lite"/>
    </source>
</evidence>